<dbReference type="OrthoDB" id="8999651at2759"/>
<gene>
    <name evidence="1" type="ORF">F7725_009496</name>
</gene>
<protein>
    <submittedName>
        <fullName evidence="1">Uncharacterized protein</fullName>
    </submittedName>
</protein>
<dbReference type="Proteomes" id="UP000518266">
    <property type="component" value="Unassembled WGS sequence"/>
</dbReference>
<accession>A0A7J5XNS5</accession>
<dbReference type="EMBL" id="JAAKFY010000022">
    <property type="protein sequence ID" value="KAF3837728.1"/>
    <property type="molecule type" value="Genomic_DNA"/>
</dbReference>
<name>A0A7J5XNS5_DISMA</name>
<keyword evidence="2" id="KW-1185">Reference proteome</keyword>
<dbReference type="AlphaFoldDB" id="A0A7J5XNS5"/>
<organism evidence="1 2">
    <name type="scientific">Dissostichus mawsoni</name>
    <name type="common">Antarctic cod</name>
    <dbReference type="NCBI Taxonomy" id="36200"/>
    <lineage>
        <taxon>Eukaryota</taxon>
        <taxon>Metazoa</taxon>
        <taxon>Chordata</taxon>
        <taxon>Craniata</taxon>
        <taxon>Vertebrata</taxon>
        <taxon>Euteleostomi</taxon>
        <taxon>Actinopterygii</taxon>
        <taxon>Neopterygii</taxon>
        <taxon>Teleostei</taxon>
        <taxon>Neoteleostei</taxon>
        <taxon>Acanthomorphata</taxon>
        <taxon>Eupercaria</taxon>
        <taxon>Perciformes</taxon>
        <taxon>Notothenioidei</taxon>
        <taxon>Nototheniidae</taxon>
        <taxon>Dissostichus</taxon>
    </lineage>
</organism>
<proteinExistence type="predicted"/>
<comment type="caution">
    <text evidence="1">The sequence shown here is derived from an EMBL/GenBank/DDBJ whole genome shotgun (WGS) entry which is preliminary data.</text>
</comment>
<evidence type="ECO:0000313" key="1">
    <source>
        <dbReference type="EMBL" id="KAF3837728.1"/>
    </source>
</evidence>
<evidence type="ECO:0000313" key="2">
    <source>
        <dbReference type="Proteomes" id="UP000518266"/>
    </source>
</evidence>
<reference evidence="1 2" key="1">
    <citation type="submission" date="2020-03" db="EMBL/GenBank/DDBJ databases">
        <title>Dissostichus mawsoni Genome sequencing and assembly.</title>
        <authorList>
            <person name="Park H."/>
        </authorList>
    </citation>
    <scope>NUCLEOTIDE SEQUENCE [LARGE SCALE GENOMIC DNA]</scope>
    <source>
        <strain evidence="1">DM0001</strain>
        <tissue evidence="1">Muscle</tissue>
    </source>
</reference>
<sequence>MNNFRSKLEVLAVQNSGNQQKTKLLLEMSKRLKRLKLITYHLILKVKPWKLEKKRVDLLGEVTKRDDCQVVAEKMAKTFSLCRQEIMIEAPAIKDFMERWPALFDAIQHNTIEVRREVAIRCLIVYLGEKEKDLFKEFSVSNSTS</sequence>